<gene>
    <name evidence="2" type="ORF">SAMN04487969_102133</name>
</gene>
<protein>
    <submittedName>
        <fullName evidence="2">Uncharacterized protein</fullName>
    </submittedName>
</protein>
<keyword evidence="1" id="KW-1133">Transmembrane helix</keyword>
<proteinExistence type="predicted"/>
<dbReference type="Proteomes" id="UP000183410">
    <property type="component" value="Unassembled WGS sequence"/>
</dbReference>
<keyword evidence="3" id="KW-1185">Reference proteome</keyword>
<reference evidence="3" key="1">
    <citation type="submission" date="2016-10" db="EMBL/GenBank/DDBJ databases">
        <authorList>
            <person name="Varghese N."/>
            <person name="Submissions S."/>
        </authorList>
    </citation>
    <scope>NUCLEOTIDE SEQUENCE [LARGE SCALE GENOMIC DNA]</scope>
    <source>
        <strain evidence="3">CGMCC 1.10223</strain>
    </source>
</reference>
<accession>A0A1I1ZWQ5</accession>
<keyword evidence="1" id="KW-0812">Transmembrane</keyword>
<keyword evidence="1" id="KW-0472">Membrane</keyword>
<dbReference type="RefSeq" id="WP_046229923.1">
    <property type="nucleotide sequence ID" value="NZ_FONN01000002.1"/>
</dbReference>
<dbReference type="EMBL" id="FONN01000002">
    <property type="protein sequence ID" value="SFE36111.1"/>
    <property type="molecule type" value="Genomic_DNA"/>
</dbReference>
<evidence type="ECO:0000313" key="3">
    <source>
        <dbReference type="Proteomes" id="UP000183410"/>
    </source>
</evidence>
<evidence type="ECO:0000256" key="1">
    <source>
        <dbReference type="SAM" id="Phobius"/>
    </source>
</evidence>
<dbReference type="AlphaFoldDB" id="A0A1I1ZWQ5"/>
<dbReference type="OrthoDB" id="2612455at2"/>
<sequence length="204" mass="22505">MSGEQQPPKKKPIAFAIAIVLLVCSINGNMFLYSQYLSNIQEKKYETGQRVASDAIGAAAFYNAVLPELEKLGKSAELLERNEAQFSAGAAFRHVDHVMGFLKEAHQYNGTEFAADKLEAYFNAVQQSLAKVGSHEGALTAAEQDYLTKLQQAFSKQLEVVTAFNADALESRSLSIQIGNGYNWLELAEELEQAIDEHTDVKLQ</sequence>
<name>A0A1I1ZWQ5_9BACL</name>
<organism evidence="2 3">
    <name type="scientific">Paenibacillus algorifonticola</name>
    <dbReference type="NCBI Taxonomy" id="684063"/>
    <lineage>
        <taxon>Bacteria</taxon>
        <taxon>Bacillati</taxon>
        <taxon>Bacillota</taxon>
        <taxon>Bacilli</taxon>
        <taxon>Bacillales</taxon>
        <taxon>Paenibacillaceae</taxon>
        <taxon>Paenibacillus</taxon>
    </lineage>
</organism>
<feature type="transmembrane region" description="Helical" evidence="1">
    <location>
        <begin position="12"/>
        <end position="33"/>
    </location>
</feature>
<evidence type="ECO:0000313" key="2">
    <source>
        <dbReference type="EMBL" id="SFE36111.1"/>
    </source>
</evidence>